<protein>
    <recommendedName>
        <fullName evidence="1">Metallo-beta-lactamase domain-containing protein</fullName>
    </recommendedName>
</protein>
<dbReference type="InterPro" id="IPR036866">
    <property type="entry name" value="RibonucZ/Hydroxyglut_hydro"/>
</dbReference>
<evidence type="ECO:0000259" key="1">
    <source>
        <dbReference type="Pfam" id="PF12706"/>
    </source>
</evidence>
<feature type="domain" description="Metallo-beta-lactamase" evidence="1">
    <location>
        <begin position="31"/>
        <end position="211"/>
    </location>
</feature>
<dbReference type="SUPFAM" id="SSF56281">
    <property type="entry name" value="Metallo-hydrolase/oxidoreductase"/>
    <property type="match status" value="1"/>
</dbReference>
<dbReference type="GO" id="GO:0042781">
    <property type="term" value="F:3'-tRNA processing endoribonuclease activity"/>
    <property type="evidence" value="ECO:0007669"/>
    <property type="project" value="TreeGrafter"/>
</dbReference>
<proteinExistence type="predicted"/>
<dbReference type="Gene3D" id="3.60.15.10">
    <property type="entry name" value="Ribonuclease Z/Hydroxyacylglutathione hydrolase-like"/>
    <property type="match status" value="1"/>
</dbReference>
<dbReference type="InterPro" id="IPR001279">
    <property type="entry name" value="Metallo-B-lactamas"/>
</dbReference>
<dbReference type="CDD" id="cd16272">
    <property type="entry name" value="RNaseZ_MBL-fold"/>
    <property type="match status" value="1"/>
</dbReference>
<accession>A0A0F9KS40</accession>
<dbReference type="Pfam" id="PF12706">
    <property type="entry name" value="Lactamase_B_2"/>
    <property type="match status" value="1"/>
</dbReference>
<dbReference type="PANTHER" id="PTHR46018:SF2">
    <property type="entry name" value="ZINC PHOSPHODIESTERASE ELAC PROTEIN 1"/>
    <property type="match status" value="1"/>
</dbReference>
<name>A0A0F9KS40_9ZZZZ</name>
<dbReference type="AlphaFoldDB" id="A0A0F9KS40"/>
<comment type="caution">
    <text evidence="2">The sequence shown here is derived from an EMBL/GenBank/DDBJ whole genome shotgun (WGS) entry which is preliminary data.</text>
</comment>
<reference evidence="2" key="1">
    <citation type="journal article" date="2015" name="Nature">
        <title>Complex archaea that bridge the gap between prokaryotes and eukaryotes.</title>
        <authorList>
            <person name="Spang A."/>
            <person name="Saw J.H."/>
            <person name="Jorgensen S.L."/>
            <person name="Zaremba-Niedzwiedzka K."/>
            <person name="Martijn J."/>
            <person name="Lind A.E."/>
            <person name="van Eijk R."/>
            <person name="Schleper C."/>
            <person name="Guy L."/>
            <person name="Ettema T.J."/>
        </authorList>
    </citation>
    <scope>NUCLEOTIDE SEQUENCE</scope>
</reference>
<dbReference type="PANTHER" id="PTHR46018">
    <property type="entry name" value="ZINC PHOSPHODIESTERASE ELAC PROTEIN 1"/>
    <property type="match status" value="1"/>
</dbReference>
<dbReference type="EMBL" id="LAZR01007545">
    <property type="protein sequence ID" value="KKM84573.1"/>
    <property type="molecule type" value="Genomic_DNA"/>
</dbReference>
<evidence type="ECO:0000313" key="2">
    <source>
        <dbReference type="EMBL" id="KKM84573.1"/>
    </source>
</evidence>
<organism evidence="2">
    <name type="scientific">marine sediment metagenome</name>
    <dbReference type="NCBI Taxonomy" id="412755"/>
    <lineage>
        <taxon>unclassified sequences</taxon>
        <taxon>metagenomes</taxon>
        <taxon>ecological metagenomes</taxon>
    </lineage>
</organism>
<sequence>MRIKFLGTNGWYATSWGNTTSIFIDSEDYYILLDAGDGIHKIDQFIVDDKPIVLLLSHLHLDHTIGFHSFAKFSFPQTFNVYGYRGIKEGLENIIRHPYSSPFADLAVKLEIHELQEGSHNVGFPITCKLLDHADPCMGYRMEIDNKIITYCTDTGLCPNLYTLAEDADLLITECSYKPGQEEWGWAHLKPKEAAGVAAKSKVKKLILTHFDASIYKTMQHRRDAEEVAKKIFKNTLAATDGLEIVIG</sequence>
<gene>
    <name evidence="2" type="ORF">LCGC14_1297810</name>
</gene>